<keyword evidence="1" id="KW-0812">Transmembrane</keyword>
<gene>
    <name evidence="2" type="ORF">DES39_1571</name>
</gene>
<keyword evidence="1" id="KW-0472">Membrane</keyword>
<dbReference type="EMBL" id="RBWY01000003">
    <property type="protein sequence ID" value="RKS85066.1"/>
    <property type="molecule type" value="Genomic_DNA"/>
</dbReference>
<feature type="transmembrane region" description="Helical" evidence="1">
    <location>
        <begin position="206"/>
        <end position="225"/>
    </location>
</feature>
<organism evidence="2 3">
    <name type="scientific">Orbus hercynius</name>
    <dbReference type="NCBI Taxonomy" id="593135"/>
    <lineage>
        <taxon>Bacteria</taxon>
        <taxon>Pseudomonadati</taxon>
        <taxon>Pseudomonadota</taxon>
        <taxon>Gammaproteobacteria</taxon>
        <taxon>Orbales</taxon>
        <taxon>Orbaceae</taxon>
        <taxon>Orbus</taxon>
    </lineage>
</organism>
<evidence type="ECO:0000256" key="1">
    <source>
        <dbReference type="SAM" id="Phobius"/>
    </source>
</evidence>
<feature type="transmembrane region" description="Helical" evidence="1">
    <location>
        <begin position="165"/>
        <end position="185"/>
    </location>
</feature>
<dbReference type="AlphaFoldDB" id="A0A495RCQ2"/>
<feature type="transmembrane region" description="Helical" evidence="1">
    <location>
        <begin position="237"/>
        <end position="259"/>
    </location>
</feature>
<reference evidence="2 3" key="1">
    <citation type="submission" date="2018-10" db="EMBL/GenBank/DDBJ databases">
        <title>Genomic Encyclopedia of Type Strains, Phase IV (KMG-IV): sequencing the most valuable type-strain genomes for metagenomic binning, comparative biology and taxonomic classification.</title>
        <authorList>
            <person name="Goeker M."/>
        </authorList>
    </citation>
    <scope>NUCLEOTIDE SEQUENCE [LARGE SCALE GENOMIC DNA]</scope>
    <source>
        <strain evidence="2 3">DSM 22228</strain>
    </source>
</reference>
<evidence type="ECO:0000313" key="3">
    <source>
        <dbReference type="Proteomes" id="UP000278542"/>
    </source>
</evidence>
<sequence>MSFSSILADARNFTRNNFTTVLITLVILSLVTELISQVLLPSLDSISQLKSIIEQTVTQYGELTADTLSKVILALSEPEKAQLIAVAMSYLFKAGLVFFLTNLIVMSILLALIATISYQQFSLQNLLKSATKIAPHIGLFMLLAIPGFIVLSIIASILAPLAAPLGMVAVVIYISLYVIFMAVIIEPTPQYHFFAKFKIAVRFFKRDIRLILPMLGLWLLGSFLLNSVANSIMVDNFIIDLCFNIAKFLLTFVTVCYLYRLYLLSSKVLPYDTRN</sequence>
<comment type="caution">
    <text evidence="2">The sequence shown here is derived from an EMBL/GenBank/DDBJ whole genome shotgun (WGS) entry which is preliminary data.</text>
</comment>
<keyword evidence="1" id="KW-1133">Transmembrane helix</keyword>
<evidence type="ECO:0000313" key="2">
    <source>
        <dbReference type="EMBL" id="RKS85066.1"/>
    </source>
</evidence>
<feature type="transmembrane region" description="Helical" evidence="1">
    <location>
        <begin position="137"/>
        <end position="159"/>
    </location>
</feature>
<dbReference type="Pfam" id="PF06790">
    <property type="entry name" value="UPF0259"/>
    <property type="match status" value="1"/>
</dbReference>
<feature type="transmembrane region" description="Helical" evidence="1">
    <location>
        <begin position="21"/>
        <end position="40"/>
    </location>
</feature>
<accession>A0A495RCQ2</accession>
<proteinExistence type="predicted"/>
<protein>
    <submittedName>
        <fullName evidence="2">Uncharacterized protein UPF0259</fullName>
    </submittedName>
</protein>
<name>A0A495RCQ2_9GAMM</name>
<dbReference type="Proteomes" id="UP000278542">
    <property type="component" value="Unassembled WGS sequence"/>
</dbReference>
<feature type="transmembrane region" description="Helical" evidence="1">
    <location>
        <begin position="96"/>
        <end position="116"/>
    </location>
</feature>
<keyword evidence="3" id="KW-1185">Reference proteome</keyword>